<dbReference type="InterPro" id="IPR020903">
    <property type="entry name" value="ENaC_CS"/>
</dbReference>
<dbReference type="Gene3D" id="2.60.470.10">
    <property type="entry name" value="Acid-sensing ion channels like domains"/>
    <property type="match status" value="1"/>
</dbReference>
<keyword evidence="11 12" id="KW-0407">Ion channel</keyword>
<proteinExistence type="inferred from homology"/>
<evidence type="ECO:0000256" key="12">
    <source>
        <dbReference type="RuleBase" id="RU000679"/>
    </source>
</evidence>
<comment type="subcellular location">
    <subcellularLocation>
        <location evidence="1">Membrane</location>
        <topology evidence="1">Multi-pass membrane protein</topology>
    </subcellularLocation>
</comment>
<dbReference type="GO" id="GO:0005272">
    <property type="term" value="F:sodium channel activity"/>
    <property type="evidence" value="ECO:0007669"/>
    <property type="project" value="UniProtKB-KW"/>
</dbReference>
<dbReference type="GO" id="GO:0016020">
    <property type="term" value="C:membrane"/>
    <property type="evidence" value="ECO:0007669"/>
    <property type="project" value="UniProtKB-SubCell"/>
</dbReference>
<name>A0ABD1CHJ0_CULPP</name>
<dbReference type="PANTHER" id="PTHR11690:SF288">
    <property type="entry name" value="AMILORIDE-SENSITIVE NA+ CHANNEL-RELATED"/>
    <property type="match status" value="1"/>
</dbReference>
<evidence type="ECO:0000256" key="13">
    <source>
        <dbReference type="SAM" id="Phobius"/>
    </source>
</evidence>
<keyword evidence="8 12" id="KW-0406">Ion transport</keyword>
<keyword evidence="3 12" id="KW-0813">Transport</keyword>
<evidence type="ECO:0000313" key="14">
    <source>
        <dbReference type="EMBL" id="KAL1375828.1"/>
    </source>
</evidence>
<keyword evidence="6 13" id="KW-1133">Transmembrane helix</keyword>
<keyword evidence="4 12" id="KW-0894">Sodium channel</keyword>
<gene>
    <name evidence="14" type="ORF">pipiens_017256</name>
</gene>
<evidence type="ECO:0000256" key="5">
    <source>
        <dbReference type="ARBA" id="ARBA00022692"/>
    </source>
</evidence>
<reference evidence="14 15" key="1">
    <citation type="submission" date="2024-05" db="EMBL/GenBank/DDBJ databases">
        <title>Culex pipiens pipiens assembly and annotation.</title>
        <authorList>
            <person name="Alout H."/>
            <person name="Durand T."/>
        </authorList>
    </citation>
    <scope>NUCLEOTIDE SEQUENCE [LARGE SCALE GENOMIC DNA]</scope>
    <source>
        <strain evidence="14">HA-2024</strain>
        <tissue evidence="14">Whole body</tissue>
    </source>
</reference>
<keyword evidence="10 12" id="KW-0739">Sodium transport</keyword>
<dbReference type="InterPro" id="IPR001873">
    <property type="entry name" value="ENaC"/>
</dbReference>
<sequence length="515" mass="59172">MANQPSSDGFLRQLWTEYCSGSTVYATRHLVMRKLLPGERGWWFAWIGGVIIACVFTNLKSLREWSASPVVISYDTELAPIWAVPFPAVTICPQTKTKVEYMNITELYLEMYNGLELSEKQHRMLRVLMHVCPYMVAWYEAHGALNEYCVPIMQAMALSLDDVFATCKWRNEELPCESLFTQSITDNGICYTFNAVDAYELYRKYNLHYDYEYSDAYNYSGDWTLQDGYLFADDLDSYPYRTCGTGTSSGLYVVLKTRKIDDQSLCNGPLSGFKVVLHSPDDVPLLNTYFYRLPLTSVLKLSVEPTLTFITDDLKKHPYTRRQCYFNGERFLRYFAIYTESNCIHECIANITMRDCGCAKFSMPRGADVKVCDASSIDCYEESFFKIYNVTDTQQDACECLPACATLKYQVELSQMDFDFGALAHAAGFNDGQLDFITPSILIVSYRSKWTLPLVRRELLGWSDLLAKLGGLFGLMMGASVISLLEIFYYCLIRPWRNEDADDAQRFRHVLPWRP</sequence>
<protein>
    <submittedName>
        <fullName evidence="14">Uncharacterized protein</fullName>
    </submittedName>
</protein>
<dbReference type="EMBL" id="JBEHCU010012164">
    <property type="protein sequence ID" value="KAL1375828.1"/>
    <property type="molecule type" value="Genomic_DNA"/>
</dbReference>
<dbReference type="Gene3D" id="1.10.287.770">
    <property type="entry name" value="YojJ-like"/>
    <property type="match status" value="1"/>
</dbReference>
<dbReference type="PANTHER" id="PTHR11690">
    <property type="entry name" value="AMILORIDE-SENSITIVE SODIUM CHANNEL-RELATED"/>
    <property type="match status" value="1"/>
</dbReference>
<evidence type="ECO:0000256" key="11">
    <source>
        <dbReference type="ARBA" id="ARBA00023303"/>
    </source>
</evidence>
<keyword evidence="9 13" id="KW-0472">Membrane</keyword>
<comment type="caution">
    <text evidence="14">The sequence shown here is derived from an EMBL/GenBank/DDBJ whole genome shotgun (WGS) entry which is preliminary data.</text>
</comment>
<evidence type="ECO:0000256" key="3">
    <source>
        <dbReference type="ARBA" id="ARBA00022448"/>
    </source>
</evidence>
<comment type="similarity">
    <text evidence="2 12">Belongs to the amiloride-sensitive sodium channel (TC 1.A.6) family.</text>
</comment>
<dbReference type="AlphaFoldDB" id="A0ABD1CHJ0"/>
<dbReference type="Pfam" id="PF00858">
    <property type="entry name" value="ASC"/>
    <property type="match status" value="1"/>
</dbReference>
<evidence type="ECO:0000256" key="4">
    <source>
        <dbReference type="ARBA" id="ARBA00022461"/>
    </source>
</evidence>
<evidence type="ECO:0000256" key="6">
    <source>
        <dbReference type="ARBA" id="ARBA00022989"/>
    </source>
</evidence>
<evidence type="ECO:0000256" key="10">
    <source>
        <dbReference type="ARBA" id="ARBA00023201"/>
    </source>
</evidence>
<evidence type="ECO:0000256" key="9">
    <source>
        <dbReference type="ARBA" id="ARBA00023136"/>
    </source>
</evidence>
<keyword evidence="5 12" id="KW-0812">Transmembrane</keyword>
<dbReference type="Proteomes" id="UP001562425">
    <property type="component" value="Unassembled WGS sequence"/>
</dbReference>
<evidence type="ECO:0000313" key="15">
    <source>
        <dbReference type="Proteomes" id="UP001562425"/>
    </source>
</evidence>
<feature type="transmembrane region" description="Helical" evidence="13">
    <location>
        <begin position="465"/>
        <end position="490"/>
    </location>
</feature>
<accession>A0ABD1CHJ0</accession>
<evidence type="ECO:0000256" key="2">
    <source>
        <dbReference type="ARBA" id="ARBA00007193"/>
    </source>
</evidence>
<dbReference type="PROSITE" id="PS01206">
    <property type="entry name" value="ASC"/>
    <property type="match status" value="1"/>
</dbReference>
<evidence type="ECO:0000256" key="1">
    <source>
        <dbReference type="ARBA" id="ARBA00004141"/>
    </source>
</evidence>
<dbReference type="PRINTS" id="PR01078">
    <property type="entry name" value="AMINACHANNEL"/>
</dbReference>
<keyword evidence="7" id="KW-0915">Sodium</keyword>
<keyword evidence="15" id="KW-1185">Reference proteome</keyword>
<organism evidence="14 15">
    <name type="scientific">Culex pipiens pipiens</name>
    <name type="common">Northern house mosquito</name>
    <dbReference type="NCBI Taxonomy" id="38569"/>
    <lineage>
        <taxon>Eukaryota</taxon>
        <taxon>Metazoa</taxon>
        <taxon>Ecdysozoa</taxon>
        <taxon>Arthropoda</taxon>
        <taxon>Hexapoda</taxon>
        <taxon>Insecta</taxon>
        <taxon>Pterygota</taxon>
        <taxon>Neoptera</taxon>
        <taxon>Endopterygota</taxon>
        <taxon>Diptera</taxon>
        <taxon>Nematocera</taxon>
        <taxon>Culicoidea</taxon>
        <taxon>Culicidae</taxon>
        <taxon>Culicinae</taxon>
        <taxon>Culicini</taxon>
        <taxon>Culex</taxon>
        <taxon>Culex</taxon>
    </lineage>
</organism>
<evidence type="ECO:0000256" key="8">
    <source>
        <dbReference type="ARBA" id="ARBA00023065"/>
    </source>
</evidence>
<evidence type="ECO:0000256" key="7">
    <source>
        <dbReference type="ARBA" id="ARBA00023053"/>
    </source>
</evidence>